<proteinExistence type="predicted"/>
<keyword evidence="4" id="KW-1185">Reference proteome</keyword>
<name>A0A0K1EL30_CHOCO</name>
<evidence type="ECO:0000313" key="3">
    <source>
        <dbReference type="EMBL" id="AKT41338.1"/>
    </source>
</evidence>
<organism evidence="3 4">
    <name type="scientific">Chondromyces crocatus</name>
    <dbReference type="NCBI Taxonomy" id="52"/>
    <lineage>
        <taxon>Bacteria</taxon>
        <taxon>Pseudomonadati</taxon>
        <taxon>Myxococcota</taxon>
        <taxon>Polyangia</taxon>
        <taxon>Polyangiales</taxon>
        <taxon>Polyangiaceae</taxon>
        <taxon>Chondromyces</taxon>
    </lineage>
</organism>
<dbReference type="OrthoDB" id="5521584at2"/>
<reference evidence="3 4" key="1">
    <citation type="submission" date="2015-07" db="EMBL/GenBank/DDBJ databases">
        <title>Genome analysis of myxobacterium Chondromyces crocatus Cm c5 reveals a high potential for natural compound synthesis and the genetic basis for the loss of fruiting body formation.</title>
        <authorList>
            <person name="Zaburannyi N."/>
            <person name="Bunk B."/>
            <person name="Maier J."/>
            <person name="Overmann J."/>
            <person name="Mueller R."/>
        </authorList>
    </citation>
    <scope>NUCLEOTIDE SEQUENCE [LARGE SCALE GENOMIC DNA]</scope>
    <source>
        <strain evidence="3 4">Cm c5</strain>
    </source>
</reference>
<feature type="chain" id="PRO_5005459623" description="DUF5050 domain-containing protein" evidence="2">
    <location>
        <begin position="29"/>
        <end position="427"/>
    </location>
</feature>
<feature type="compositionally biased region" description="Gly residues" evidence="1">
    <location>
        <begin position="40"/>
        <end position="95"/>
    </location>
</feature>
<evidence type="ECO:0008006" key="5">
    <source>
        <dbReference type="Google" id="ProtNLM"/>
    </source>
</evidence>
<dbReference type="EMBL" id="CP012159">
    <property type="protein sequence ID" value="AKT41338.1"/>
    <property type="molecule type" value="Genomic_DNA"/>
</dbReference>
<dbReference type="SUPFAM" id="SSF63825">
    <property type="entry name" value="YWTD domain"/>
    <property type="match status" value="1"/>
</dbReference>
<evidence type="ECO:0000256" key="2">
    <source>
        <dbReference type="SAM" id="SignalP"/>
    </source>
</evidence>
<evidence type="ECO:0000313" key="4">
    <source>
        <dbReference type="Proteomes" id="UP000067626"/>
    </source>
</evidence>
<dbReference type="KEGG" id="ccro:CMC5_055370"/>
<dbReference type="InterPro" id="IPR011042">
    <property type="entry name" value="6-blade_b-propeller_TolB-like"/>
</dbReference>
<evidence type="ECO:0000256" key="1">
    <source>
        <dbReference type="SAM" id="MobiDB-lite"/>
    </source>
</evidence>
<dbReference type="PANTHER" id="PTHR46513">
    <property type="entry name" value="VITELLOGENIN RECEPTOR-LIKE PROTEIN-RELATED-RELATED"/>
    <property type="match status" value="1"/>
</dbReference>
<sequence length="427" mass="43283">MLRAFHAKSLISVSALLVVLLGCSSEHTSTTSTTGDPPEGAGGFGGSGGGVGGSDGSGGGVGGSDGSGGGVGGSDGSGGGAGGSGGSGGGAGGSGGSALACDERWTAACPLPGGGATPTLLVQGIQGPKDLQIAGDFLYWSTYPIATFNQGTVTRMPLQGGAEQVVVTGVNPGKLMIRGRRVYWVEFGRTIQWRDTLSGAQGTLWSTSDLTGKVSDMIADTATGRFYWTYDGTSGAAVMTAPFDGGATTRLASLPRGSFHYDEWVRNIVVDSQAVYWTTTSAVMRANLNGSGLTVLASTPCPEEFSEVISGIAVDESHVYWIDRSGPGDAVLRIPKQGGETEVISDASVNAHHLVLRDGFVFTNGMESGIGTMLIMKGPKAGGCPTQALVAQQHSPFAFVVADSSLYYLHGLFANGNAPASLSVVPL</sequence>
<dbReference type="PROSITE" id="PS51257">
    <property type="entry name" value="PROKAR_LIPOPROTEIN"/>
    <property type="match status" value="1"/>
</dbReference>
<dbReference type="STRING" id="52.CMC5_055370"/>
<feature type="signal peptide" evidence="2">
    <location>
        <begin position="1"/>
        <end position="28"/>
    </location>
</feature>
<dbReference type="RefSeq" id="WP_050433142.1">
    <property type="nucleotide sequence ID" value="NZ_CP012159.1"/>
</dbReference>
<protein>
    <recommendedName>
        <fullName evidence="5">DUF5050 domain-containing protein</fullName>
    </recommendedName>
</protein>
<feature type="region of interest" description="Disordered" evidence="1">
    <location>
        <begin position="26"/>
        <end position="95"/>
    </location>
</feature>
<gene>
    <name evidence="3" type="ORF">CMC5_055370</name>
</gene>
<dbReference type="Proteomes" id="UP000067626">
    <property type="component" value="Chromosome"/>
</dbReference>
<keyword evidence="2" id="KW-0732">Signal</keyword>
<accession>A0A0K1EL30</accession>
<dbReference type="InterPro" id="IPR050778">
    <property type="entry name" value="Cueball_EGF_LRP_Nidogen"/>
</dbReference>
<dbReference type="PATRIC" id="fig|52.7.peg.6098"/>
<dbReference type="Gene3D" id="2.120.10.30">
    <property type="entry name" value="TolB, C-terminal domain"/>
    <property type="match status" value="1"/>
</dbReference>
<dbReference type="AlphaFoldDB" id="A0A0K1EL30"/>